<proteinExistence type="predicted"/>
<protein>
    <recommendedName>
        <fullName evidence="3">Protein SSUH2 homolog</fullName>
    </recommendedName>
</protein>
<dbReference type="EMBL" id="CAJPEX010001606">
    <property type="protein sequence ID" value="CAG0919517.1"/>
    <property type="molecule type" value="Genomic_DNA"/>
</dbReference>
<reference evidence="1" key="1">
    <citation type="submission" date="2020-11" db="EMBL/GenBank/DDBJ databases">
        <authorList>
            <person name="Tran Van P."/>
        </authorList>
    </citation>
    <scope>NUCLEOTIDE SEQUENCE</scope>
</reference>
<organism evidence="1">
    <name type="scientific">Notodromas monacha</name>
    <dbReference type="NCBI Taxonomy" id="399045"/>
    <lineage>
        <taxon>Eukaryota</taxon>
        <taxon>Metazoa</taxon>
        <taxon>Ecdysozoa</taxon>
        <taxon>Arthropoda</taxon>
        <taxon>Crustacea</taxon>
        <taxon>Oligostraca</taxon>
        <taxon>Ostracoda</taxon>
        <taxon>Podocopa</taxon>
        <taxon>Podocopida</taxon>
        <taxon>Cypridocopina</taxon>
        <taxon>Cypridoidea</taxon>
        <taxon>Cyprididae</taxon>
        <taxon>Notodromas</taxon>
    </lineage>
</organism>
<dbReference type="OrthoDB" id="3355217at2759"/>
<dbReference type="AlphaFoldDB" id="A0A7R9BRL2"/>
<evidence type="ECO:0000313" key="2">
    <source>
        <dbReference type="Proteomes" id="UP000678499"/>
    </source>
</evidence>
<dbReference type="PANTHER" id="PTHR48465:SF1">
    <property type="entry name" value="PROTEIN SSUH2 HOMOLOG"/>
    <property type="match status" value="1"/>
</dbReference>
<sequence length="366" mass="40734">MPSSALSRYDRLYGKTILELPISINVPPPEIQELDAANSSRSSVRSGDLRRAEIPNAHEITEDVARAALLSHVQKKCCYGASAAKRMNIVKISPSSAFHYELQTFTEKRETSWAFTPYGGGNIDSSEFGDPPTPWDITVEPELLFHNEVKVMEVPHTATVKHCHRCHGAGSLLCHQCHGKGWTPCLTCHGDGWRTDSHGRRDLCFYCHSSTHGHGKQDCLKCNARGCVACPTCDGYGQIRCFIRLTITWSTVTAEHIVERCSLPTDLIKQVSGQVAFEEEGPRVLPIVTFPDATINLASIQLTKEHLAAFTDQRIVAQRQQIRIIPVTQVSYEWKSYSGIFVMLGFENRVHCPDYPQSCCCGCSIL</sequence>
<gene>
    <name evidence="1" type="ORF">NMOB1V02_LOCUS7038</name>
</gene>
<dbReference type="EMBL" id="OA883643">
    <property type="protein sequence ID" value="CAD7279365.1"/>
    <property type="molecule type" value="Genomic_DNA"/>
</dbReference>
<name>A0A7R9BRL2_9CRUS</name>
<dbReference type="Proteomes" id="UP000678499">
    <property type="component" value="Unassembled WGS sequence"/>
</dbReference>
<evidence type="ECO:0000313" key="1">
    <source>
        <dbReference type="EMBL" id="CAD7279365.1"/>
    </source>
</evidence>
<keyword evidence="2" id="KW-1185">Reference proteome</keyword>
<accession>A0A7R9BRL2</accession>
<dbReference type="PANTHER" id="PTHR48465">
    <property type="entry name" value="PROTEIN SSUH2 HOMOLOG"/>
    <property type="match status" value="1"/>
</dbReference>
<evidence type="ECO:0008006" key="3">
    <source>
        <dbReference type="Google" id="ProtNLM"/>
    </source>
</evidence>
<dbReference type="InterPro" id="IPR052789">
    <property type="entry name" value="SSUH2_homolog"/>
</dbReference>